<dbReference type="InterPro" id="IPR016032">
    <property type="entry name" value="Sig_transdc_resp-reg_C-effctor"/>
</dbReference>
<feature type="signal peptide" evidence="1">
    <location>
        <begin position="1"/>
        <end position="19"/>
    </location>
</feature>
<accession>A0ABV4TLN6</accession>
<keyword evidence="4" id="KW-1185">Reference proteome</keyword>
<protein>
    <submittedName>
        <fullName evidence="3">LuxR C-terminal-related transcriptional regulator</fullName>
    </submittedName>
</protein>
<dbReference type="InterPro" id="IPR000933">
    <property type="entry name" value="Glyco_hydro_29"/>
</dbReference>
<dbReference type="CDD" id="cd06170">
    <property type="entry name" value="LuxR_C_like"/>
    <property type="match status" value="1"/>
</dbReference>
<proteinExistence type="predicted"/>
<gene>
    <name evidence="3" type="ORF">AAGV33_11545</name>
</gene>
<keyword evidence="1" id="KW-0732">Signal</keyword>
<dbReference type="PRINTS" id="PR00038">
    <property type="entry name" value="HTHLUXR"/>
</dbReference>
<name>A0ABV4TLN6_9FLAO</name>
<dbReference type="EMBL" id="JBCFQK010000016">
    <property type="protein sequence ID" value="MFA9195039.1"/>
    <property type="molecule type" value="Genomic_DNA"/>
</dbReference>
<evidence type="ECO:0000259" key="2">
    <source>
        <dbReference type="PROSITE" id="PS00622"/>
    </source>
</evidence>
<dbReference type="Proteomes" id="UP001574170">
    <property type="component" value="Unassembled WGS sequence"/>
</dbReference>
<dbReference type="PROSITE" id="PS00622">
    <property type="entry name" value="HTH_LUXR_1"/>
    <property type="match status" value="1"/>
</dbReference>
<evidence type="ECO:0000313" key="3">
    <source>
        <dbReference type="EMBL" id="MFA9195039.1"/>
    </source>
</evidence>
<dbReference type="InterPro" id="IPR017853">
    <property type="entry name" value="GH"/>
</dbReference>
<comment type="caution">
    <text evidence="3">The sequence shown here is derived from an EMBL/GenBank/DDBJ whole genome shotgun (WGS) entry which is preliminary data.</text>
</comment>
<sequence>MKNIFFSLFFLSLVSTITAQEKTNAPQPFGPLPSQKQIDWQEMEFYAFIHFSLNTFTNKEWGYGDESPELFNPTALDARQWARVAKEAGMKGIILVAKHHGLGSKQIAEELHIAVHTVYRHRQNIINKMKVANTAEAVKTAVVMGIVSL</sequence>
<dbReference type="SUPFAM" id="SSF51445">
    <property type="entry name" value="(Trans)glycosidases"/>
    <property type="match status" value="1"/>
</dbReference>
<dbReference type="Gene3D" id="1.10.10.10">
    <property type="entry name" value="Winged helix-like DNA-binding domain superfamily/Winged helix DNA-binding domain"/>
    <property type="match status" value="1"/>
</dbReference>
<organism evidence="3 4">
    <name type="scientific">Flavobacterium magnesitis</name>
    <dbReference type="NCBI Taxonomy" id="3138077"/>
    <lineage>
        <taxon>Bacteria</taxon>
        <taxon>Pseudomonadati</taxon>
        <taxon>Bacteroidota</taxon>
        <taxon>Flavobacteriia</taxon>
        <taxon>Flavobacteriales</taxon>
        <taxon>Flavobacteriaceae</taxon>
        <taxon>Flavobacterium</taxon>
    </lineage>
</organism>
<dbReference type="Gene3D" id="3.20.20.80">
    <property type="entry name" value="Glycosidases"/>
    <property type="match status" value="1"/>
</dbReference>
<evidence type="ECO:0000256" key="1">
    <source>
        <dbReference type="SAM" id="SignalP"/>
    </source>
</evidence>
<reference evidence="3 4" key="1">
    <citation type="submission" date="2024-04" db="EMBL/GenBank/DDBJ databases">
        <title>New Clade of Flavobacterium.</title>
        <authorList>
            <person name="Matos L."/>
            <person name="Proenca D.N."/>
            <person name="Fransisco R.M."/>
            <person name="Chung A.P."/>
            <person name="Maccario L."/>
            <person name="Sorensen S.J."/>
            <person name="Morais P.V."/>
        </authorList>
    </citation>
    <scope>NUCLEOTIDE SEQUENCE [LARGE SCALE GENOMIC DNA]</scope>
    <source>
        <strain evidence="3 4">FBOR7N2.3</strain>
    </source>
</reference>
<dbReference type="PANTHER" id="PTHR10030:SF37">
    <property type="entry name" value="ALPHA-L-FUCOSIDASE-RELATED"/>
    <property type="match status" value="1"/>
</dbReference>
<evidence type="ECO:0000313" key="4">
    <source>
        <dbReference type="Proteomes" id="UP001574170"/>
    </source>
</evidence>
<feature type="domain" description="HTH luxR-type" evidence="2">
    <location>
        <begin position="101"/>
        <end position="128"/>
    </location>
</feature>
<dbReference type="InterPro" id="IPR000792">
    <property type="entry name" value="Tscrpt_reg_LuxR_C"/>
</dbReference>
<dbReference type="SMART" id="SM00421">
    <property type="entry name" value="HTH_LUXR"/>
    <property type="match status" value="1"/>
</dbReference>
<dbReference type="RefSeq" id="WP_373392177.1">
    <property type="nucleotide sequence ID" value="NZ_JBCFQK010000016.1"/>
</dbReference>
<dbReference type="Pfam" id="PF00196">
    <property type="entry name" value="GerE"/>
    <property type="match status" value="1"/>
</dbReference>
<dbReference type="InterPro" id="IPR036388">
    <property type="entry name" value="WH-like_DNA-bd_sf"/>
</dbReference>
<dbReference type="SUPFAM" id="SSF46894">
    <property type="entry name" value="C-terminal effector domain of the bipartite response regulators"/>
    <property type="match status" value="1"/>
</dbReference>
<dbReference type="PANTHER" id="PTHR10030">
    <property type="entry name" value="ALPHA-L-FUCOSIDASE"/>
    <property type="match status" value="1"/>
</dbReference>
<feature type="chain" id="PRO_5046319018" evidence="1">
    <location>
        <begin position="20"/>
        <end position="149"/>
    </location>
</feature>